<keyword evidence="3" id="KW-1185">Reference proteome</keyword>
<evidence type="ECO:0000313" key="3">
    <source>
        <dbReference type="Proteomes" id="UP000223527"/>
    </source>
</evidence>
<dbReference type="Proteomes" id="UP000223527">
    <property type="component" value="Unassembled WGS sequence"/>
</dbReference>
<evidence type="ECO:0000313" key="2">
    <source>
        <dbReference type="EMBL" id="PHK95255.1"/>
    </source>
</evidence>
<dbReference type="AlphaFoldDB" id="A0A2C7ACU1"/>
<proteinExistence type="predicted"/>
<protein>
    <submittedName>
        <fullName evidence="2">Phosphopantetheine-binding protein</fullName>
    </submittedName>
</protein>
<sequence length="87" mass="9550">MAEAVNPPMTREKMRADIARALRMAPDEFGDDEDLADLGLDSLRAINLVTCWGEAGLSLEFGELAEKLTVDAWWAVAERAMAKQARG</sequence>
<dbReference type="RefSeq" id="WP_099095169.1">
    <property type="nucleotide sequence ID" value="NZ_PDNU01000012.1"/>
</dbReference>
<feature type="domain" description="Carrier" evidence="1">
    <location>
        <begin position="8"/>
        <end position="81"/>
    </location>
</feature>
<accession>A0A2C7ACU1</accession>
<comment type="caution">
    <text evidence="2">The sequence shown here is derived from an EMBL/GenBank/DDBJ whole genome shotgun (WGS) entry which is preliminary data.</text>
</comment>
<name>A0A2C7ACU1_9PROT</name>
<dbReference type="InterPro" id="IPR009081">
    <property type="entry name" value="PP-bd_ACP"/>
</dbReference>
<dbReference type="EMBL" id="PDNU01000012">
    <property type="protein sequence ID" value="PHK95255.1"/>
    <property type="molecule type" value="Genomic_DNA"/>
</dbReference>
<dbReference type="PROSITE" id="PS50075">
    <property type="entry name" value="CARRIER"/>
    <property type="match status" value="1"/>
</dbReference>
<dbReference type="Gene3D" id="1.10.1200.10">
    <property type="entry name" value="ACP-like"/>
    <property type="match status" value="1"/>
</dbReference>
<reference evidence="2 3" key="1">
    <citation type="submission" date="2017-10" db="EMBL/GenBank/DDBJ databases">
        <authorList>
            <person name="Banno H."/>
            <person name="Chua N.-H."/>
        </authorList>
    </citation>
    <scope>NUCLEOTIDE SEQUENCE [LARGE SCALE GENOMIC DNA]</scope>
    <source>
        <strain evidence="2 3">YW11</strain>
    </source>
</reference>
<dbReference type="InterPro" id="IPR036736">
    <property type="entry name" value="ACP-like_sf"/>
</dbReference>
<dbReference type="OrthoDB" id="2455700at2"/>
<gene>
    <name evidence="2" type="ORF">CR162_08775</name>
</gene>
<dbReference type="SUPFAM" id="SSF47336">
    <property type="entry name" value="ACP-like"/>
    <property type="match status" value="1"/>
</dbReference>
<evidence type="ECO:0000259" key="1">
    <source>
        <dbReference type="PROSITE" id="PS50075"/>
    </source>
</evidence>
<organism evidence="2 3">
    <name type="scientific">Teichococcus rhizosphaerae</name>
    <dbReference type="NCBI Taxonomy" id="1335062"/>
    <lineage>
        <taxon>Bacteria</taxon>
        <taxon>Pseudomonadati</taxon>
        <taxon>Pseudomonadota</taxon>
        <taxon>Alphaproteobacteria</taxon>
        <taxon>Acetobacterales</taxon>
        <taxon>Roseomonadaceae</taxon>
        <taxon>Roseomonas</taxon>
    </lineage>
</organism>
<dbReference type="Pfam" id="PF00550">
    <property type="entry name" value="PP-binding"/>
    <property type="match status" value="1"/>
</dbReference>